<evidence type="ECO:0000256" key="6">
    <source>
        <dbReference type="PROSITE-ProRule" id="PRU00723"/>
    </source>
</evidence>
<feature type="region of interest" description="Disordered" evidence="8">
    <location>
        <begin position="225"/>
        <end position="250"/>
    </location>
</feature>
<keyword evidence="2 6" id="KW-0479">Metal-binding</keyword>
<feature type="coiled-coil region" evidence="7">
    <location>
        <begin position="196"/>
        <end position="223"/>
    </location>
</feature>
<feature type="compositionally biased region" description="Basic and acidic residues" evidence="8">
    <location>
        <begin position="858"/>
        <end position="867"/>
    </location>
</feature>
<evidence type="ECO:0000259" key="9">
    <source>
        <dbReference type="PROSITE" id="PS50103"/>
    </source>
</evidence>
<dbReference type="PROSITE" id="PS50103">
    <property type="entry name" value="ZF_C3H1"/>
    <property type="match status" value="2"/>
</dbReference>
<feature type="compositionally biased region" description="Basic residues" evidence="8">
    <location>
        <begin position="26"/>
        <end position="49"/>
    </location>
</feature>
<dbReference type="PANTHER" id="PTHR13119">
    <property type="entry name" value="ZINC FINGER CCCH DOMAIN-CONTAINING PROTEI"/>
    <property type="match status" value="1"/>
</dbReference>
<dbReference type="SUPFAM" id="SSF90229">
    <property type="entry name" value="CCCH zinc finger"/>
    <property type="match status" value="3"/>
</dbReference>
<keyword evidence="11" id="KW-1185">Reference proteome</keyword>
<dbReference type="Proteomes" id="UP000261540">
    <property type="component" value="Unplaced"/>
</dbReference>
<feature type="compositionally biased region" description="Low complexity" evidence="8">
    <location>
        <begin position="828"/>
        <end position="847"/>
    </location>
</feature>
<feature type="domain" description="C3H1-type" evidence="9">
    <location>
        <begin position="117"/>
        <end position="139"/>
    </location>
</feature>
<keyword evidence="7" id="KW-0175">Coiled coil</keyword>
<dbReference type="GO" id="GO:0045892">
    <property type="term" value="P:negative regulation of DNA-templated transcription"/>
    <property type="evidence" value="ECO:0007669"/>
    <property type="project" value="InterPro"/>
</dbReference>
<dbReference type="Pfam" id="PF00642">
    <property type="entry name" value="zf-CCCH"/>
    <property type="match status" value="1"/>
</dbReference>
<dbReference type="InterPro" id="IPR036855">
    <property type="entry name" value="Znf_CCCH_sf"/>
</dbReference>
<feature type="compositionally biased region" description="Pro residues" evidence="8">
    <location>
        <begin position="288"/>
        <end position="301"/>
    </location>
</feature>
<dbReference type="InterPro" id="IPR045124">
    <property type="entry name" value="Su(sable)-like"/>
</dbReference>
<feature type="compositionally biased region" description="Basic and acidic residues" evidence="8">
    <location>
        <begin position="481"/>
        <end position="504"/>
    </location>
</feature>
<dbReference type="GeneTree" id="ENSGT00940000157396"/>
<evidence type="ECO:0000256" key="4">
    <source>
        <dbReference type="ARBA" id="ARBA00022771"/>
    </source>
</evidence>
<feature type="compositionally biased region" description="Basic and acidic residues" evidence="8">
    <location>
        <begin position="556"/>
        <end position="585"/>
    </location>
</feature>
<organism evidence="10 11">
    <name type="scientific">Paramormyrops kingsleyae</name>
    <dbReference type="NCBI Taxonomy" id="1676925"/>
    <lineage>
        <taxon>Eukaryota</taxon>
        <taxon>Metazoa</taxon>
        <taxon>Chordata</taxon>
        <taxon>Craniata</taxon>
        <taxon>Vertebrata</taxon>
        <taxon>Euteleostomi</taxon>
        <taxon>Actinopterygii</taxon>
        <taxon>Neopterygii</taxon>
        <taxon>Teleostei</taxon>
        <taxon>Osteoglossocephala</taxon>
        <taxon>Osteoglossomorpha</taxon>
        <taxon>Osteoglossiformes</taxon>
        <taxon>Mormyridae</taxon>
        <taxon>Paramormyrops</taxon>
    </lineage>
</organism>
<evidence type="ECO:0000256" key="1">
    <source>
        <dbReference type="ARBA" id="ARBA00022553"/>
    </source>
</evidence>
<proteinExistence type="predicted"/>
<sequence length="997" mass="108169">LEDEAKEVKEANEEKEKEKEKDDRGHRHSRKRYKKVKEKRRSKKRRRDRQKVSLAAQCRGRRQPPPQSQFTWFSYSLSAILFLCSPAKGPPSFQKKRPIMTQEFINQHTVEHNGRYICKYFLEGRCIKGDQCKFEHELVIPDKKKELCKFYLQGYCSKGEKCSYMHNILHFFHTGAKCYQGDKCKFSHEPLTDLTRELLDKVLKTEEEAMAEDEQELEELRKQGIAPLPKPPPGVGLLPTPGPSSPQDMGPCGKKIPSLFEIVVQPTVDLVQKIGDCPLSCRSNFSSPPGPQFPGNGPPPQFAGGADDMQGANMLPPGTSCPSVPAPGSPSAMACPPHPHIGPPMSPPGASLQHGFHPGPAMHPPAAPGQAAAFHTSPHGNRPNANPQKKQLGPFAPGADLPMQQNVPYPAMGQNRSVFYDCYYGSQSVSQGGKKGPSLEQLPFDCTQASQSSAESNGSVPVPDFLPAVQKALFMRLSQKHQEDVAAGEEVKGPKAIGRDKGEDVPTGWYSSDDEDGNSMTAILKSLKKQNEMMKNLQQPKVHLAGAPSVGLCDPRLQKDRAAPSDPRTKADPRQRAAEARKAEDASADPRVTRDPRKMKPLEPGGPKQDIHRHPQLHPPAPYKPLAGDEDDDSERELREKAAIIPLEPRPGAALRDPRCQLKQFSHIRVDILLSRPAFAQTVVWAPEDLIPLLVPRQEPSINLPLPPLIADARLNRSLGPPVEPASSPPPLDPRLAAARLKDGISRSAGLACRAPELKSPPEKSLDPRTHKPLDPRISRSGSQDSRFPVSKDSSGSGGGIDPRLQRVATGSAIKPEPEKLPPYAPKLSSSSGGLGSPTSLLGGISLYDPRTQSAQPSRDEGEELQKKHGILKQPVKQGSPQPSSASALDDKLHDDLSDTGGFGGLGKPSRPPAALVSSPPSSPLSGAHAAPAVHNLPIQALAGLIRPPYSDPRQARASGQAAGAPQEDAESSEEPDDRPLKDVFKTFDPTVSPFCQ</sequence>
<feature type="compositionally biased region" description="Basic and acidic residues" evidence="8">
    <location>
        <begin position="756"/>
        <end position="778"/>
    </location>
</feature>
<evidence type="ECO:0000256" key="2">
    <source>
        <dbReference type="ARBA" id="ARBA00022723"/>
    </source>
</evidence>
<dbReference type="InterPro" id="IPR000571">
    <property type="entry name" value="Znf_CCCH"/>
</dbReference>
<feature type="region of interest" description="Disordered" evidence="8">
    <location>
        <begin position="751"/>
        <end position="931"/>
    </location>
</feature>
<protein>
    <submittedName>
        <fullName evidence="10">Zinc finger CCCH-type containing 6</fullName>
    </submittedName>
</protein>
<evidence type="ECO:0000256" key="7">
    <source>
        <dbReference type="SAM" id="Coils"/>
    </source>
</evidence>
<feature type="compositionally biased region" description="Polar residues" evidence="8">
    <location>
        <begin position="877"/>
        <end position="887"/>
    </location>
</feature>
<dbReference type="Pfam" id="PF22623">
    <property type="entry name" value="zf-CCCH_9"/>
    <property type="match status" value="1"/>
</dbReference>
<feature type="region of interest" description="Disordered" evidence="8">
    <location>
        <begin position="1"/>
        <end position="66"/>
    </location>
</feature>
<dbReference type="Gene3D" id="4.10.1000.10">
    <property type="entry name" value="Zinc finger, CCCH-type"/>
    <property type="match status" value="1"/>
</dbReference>
<keyword evidence="3" id="KW-0677">Repeat</keyword>
<feature type="zinc finger region" description="C3H1-type" evidence="6">
    <location>
        <begin position="142"/>
        <end position="169"/>
    </location>
</feature>
<feature type="region of interest" description="Disordered" evidence="8">
    <location>
        <begin position="481"/>
        <end position="637"/>
    </location>
</feature>
<feature type="region of interest" description="Disordered" evidence="8">
    <location>
        <begin position="945"/>
        <end position="997"/>
    </location>
</feature>
<evidence type="ECO:0000313" key="10">
    <source>
        <dbReference type="Ensembl" id="ENSPKIP00000023941.1"/>
    </source>
</evidence>
<dbReference type="FunFam" id="4.10.1000.10:FF:000007">
    <property type="entry name" value="Zinc finger CCCH domain-containing protein 6"/>
    <property type="match status" value="1"/>
</dbReference>
<feature type="region of interest" description="Disordered" evidence="8">
    <location>
        <begin position="282"/>
        <end position="409"/>
    </location>
</feature>
<keyword evidence="4 6" id="KW-0863">Zinc-finger</keyword>
<dbReference type="STRING" id="1676925.ENSPKIP00000023941"/>
<keyword evidence="1" id="KW-0597">Phosphoprotein</keyword>
<name>A0A3B3S1K1_9TELE</name>
<evidence type="ECO:0000256" key="8">
    <source>
        <dbReference type="SAM" id="MobiDB-lite"/>
    </source>
</evidence>
<feature type="compositionally biased region" description="Pro residues" evidence="8">
    <location>
        <begin position="336"/>
        <end position="347"/>
    </location>
</feature>
<feature type="compositionally biased region" description="Low complexity" evidence="8">
    <location>
        <begin position="956"/>
        <end position="966"/>
    </location>
</feature>
<feature type="compositionally biased region" description="Pro residues" evidence="8">
    <location>
        <begin position="228"/>
        <end position="244"/>
    </location>
</feature>
<evidence type="ECO:0000313" key="11">
    <source>
        <dbReference type="Proteomes" id="UP000261540"/>
    </source>
</evidence>
<dbReference type="Ensembl" id="ENSPKIT00000004639.1">
    <property type="protein sequence ID" value="ENSPKIP00000023941.1"/>
    <property type="gene ID" value="ENSPKIG00000007353.1"/>
</dbReference>
<dbReference type="SMART" id="SM00356">
    <property type="entry name" value="ZnF_C3H1"/>
    <property type="match status" value="2"/>
</dbReference>
<dbReference type="AlphaFoldDB" id="A0A3B3S1K1"/>
<reference evidence="10" key="2">
    <citation type="submission" date="2025-09" db="UniProtKB">
        <authorList>
            <consortium name="Ensembl"/>
        </authorList>
    </citation>
    <scope>IDENTIFICATION</scope>
</reference>
<keyword evidence="5 6" id="KW-0862">Zinc</keyword>
<feature type="compositionally biased region" description="Acidic residues" evidence="8">
    <location>
        <begin position="968"/>
        <end position="977"/>
    </location>
</feature>
<dbReference type="GO" id="GO:0005634">
    <property type="term" value="C:nucleus"/>
    <property type="evidence" value="ECO:0007669"/>
    <property type="project" value="UniProtKB-ARBA"/>
</dbReference>
<feature type="compositionally biased region" description="Basic and acidic residues" evidence="8">
    <location>
        <begin position="1"/>
        <end position="25"/>
    </location>
</feature>
<feature type="domain" description="C3H1-type" evidence="9">
    <location>
        <begin position="142"/>
        <end position="169"/>
    </location>
</feature>
<dbReference type="Pfam" id="PF18345">
    <property type="entry name" value="zf_CCCH_4"/>
    <property type="match status" value="1"/>
</dbReference>
<evidence type="ECO:0000256" key="3">
    <source>
        <dbReference type="ARBA" id="ARBA00022737"/>
    </source>
</evidence>
<dbReference type="GO" id="GO:0003723">
    <property type="term" value="F:RNA binding"/>
    <property type="evidence" value="ECO:0007669"/>
    <property type="project" value="InterPro"/>
</dbReference>
<feature type="compositionally biased region" description="Basic and acidic residues" evidence="8">
    <location>
        <begin position="591"/>
        <end position="601"/>
    </location>
</feature>
<feature type="zinc finger region" description="C3H1-type" evidence="6">
    <location>
        <begin position="117"/>
        <end position="139"/>
    </location>
</feature>
<reference evidence="10" key="1">
    <citation type="submission" date="2025-08" db="UniProtKB">
        <authorList>
            <consortium name="Ensembl"/>
        </authorList>
    </citation>
    <scope>IDENTIFICATION</scope>
</reference>
<feature type="compositionally biased region" description="Low complexity" evidence="8">
    <location>
        <begin position="913"/>
        <end position="931"/>
    </location>
</feature>
<accession>A0A3B3S1K1</accession>
<dbReference type="GO" id="GO:0008270">
    <property type="term" value="F:zinc ion binding"/>
    <property type="evidence" value="ECO:0007669"/>
    <property type="project" value="UniProtKB-KW"/>
</dbReference>
<evidence type="ECO:0000256" key="5">
    <source>
        <dbReference type="ARBA" id="ARBA00022833"/>
    </source>
</evidence>
<dbReference type="InterPro" id="IPR054361">
    <property type="entry name" value="Znf-CCCH_ZC3H4/6/8"/>
</dbReference>
<dbReference type="PANTHER" id="PTHR13119:SF22">
    <property type="entry name" value="ZINC FINGER CCCH DOMAIN-CONTAINING PROTEIN 6"/>
    <property type="match status" value="1"/>
</dbReference>